<name>A0A1Y3U788_9ACTN</name>
<keyword evidence="2" id="KW-1185">Reference proteome</keyword>
<dbReference type="EMBL" id="NFHO01000001">
    <property type="protein sequence ID" value="OUN44626.1"/>
    <property type="molecule type" value="Genomic_DNA"/>
</dbReference>
<comment type="caution">
    <text evidence="1">The sequence shown here is derived from an EMBL/GenBank/DDBJ whole genome shotgun (WGS) entry which is preliminary data.</text>
</comment>
<reference evidence="2" key="1">
    <citation type="submission" date="2017-04" db="EMBL/GenBank/DDBJ databases">
        <title>Function of individual gut microbiota members based on whole genome sequencing of pure cultures obtained from chicken caecum.</title>
        <authorList>
            <person name="Medvecky M."/>
            <person name="Cejkova D."/>
            <person name="Polansky O."/>
            <person name="Karasova D."/>
            <person name="Kubasova T."/>
            <person name="Cizek A."/>
            <person name="Rychlik I."/>
        </authorList>
    </citation>
    <scope>NUCLEOTIDE SEQUENCE [LARGE SCALE GENOMIC DNA]</scope>
    <source>
        <strain evidence="2">An70</strain>
    </source>
</reference>
<evidence type="ECO:0000313" key="2">
    <source>
        <dbReference type="Proteomes" id="UP000196560"/>
    </source>
</evidence>
<organism evidence="1 2">
    <name type="scientific">Enorma massiliensis</name>
    <dbReference type="NCBI Taxonomy" id="1472761"/>
    <lineage>
        <taxon>Bacteria</taxon>
        <taxon>Bacillati</taxon>
        <taxon>Actinomycetota</taxon>
        <taxon>Coriobacteriia</taxon>
        <taxon>Coriobacteriales</taxon>
        <taxon>Coriobacteriaceae</taxon>
        <taxon>Enorma</taxon>
    </lineage>
</organism>
<dbReference type="Proteomes" id="UP000196560">
    <property type="component" value="Unassembled WGS sequence"/>
</dbReference>
<protein>
    <submittedName>
        <fullName evidence="1">Uncharacterized protein</fullName>
    </submittedName>
</protein>
<sequence length="117" mass="12596">MSLVWTSTINRTMARMPDHLASFIDAGRILPQKRAQRCQIAPIAMTPSGMPGNTPPEPYGAATIQVVTVGRTCLLGSRVALIANRNISKTLVIAYGIRSEQALFSIASAPRGSFLQK</sequence>
<gene>
    <name evidence="1" type="ORF">B5G21_01460</name>
</gene>
<evidence type="ECO:0000313" key="1">
    <source>
        <dbReference type="EMBL" id="OUN44626.1"/>
    </source>
</evidence>
<dbReference type="AlphaFoldDB" id="A0A1Y3U788"/>
<accession>A0A1Y3U788</accession>
<proteinExistence type="predicted"/>